<gene>
    <name evidence="5" type="ORF">NE848_05640</name>
</gene>
<dbReference type="InterPro" id="IPR000922">
    <property type="entry name" value="Lectin_gal-bd_dom"/>
</dbReference>
<dbReference type="RefSeq" id="WP_252111307.1">
    <property type="nucleotide sequence ID" value="NZ_JAMSCK010000002.1"/>
</dbReference>
<proteinExistence type="predicted"/>
<name>A0ABT0YZE8_9FLAO</name>
<accession>A0ABT0YZE8</accession>
<dbReference type="Gene3D" id="2.60.120.200">
    <property type="match status" value="1"/>
</dbReference>
<dbReference type="SUPFAM" id="SSF49899">
    <property type="entry name" value="Concanavalin A-like lectins/glucanases"/>
    <property type="match status" value="1"/>
</dbReference>
<dbReference type="PROSITE" id="PS50228">
    <property type="entry name" value="SUEL_LECTIN"/>
    <property type="match status" value="1"/>
</dbReference>
<evidence type="ECO:0000256" key="2">
    <source>
        <dbReference type="ARBA" id="ARBA00023157"/>
    </source>
</evidence>
<keyword evidence="1 3" id="KW-0732">Signal</keyword>
<dbReference type="InterPro" id="IPR013783">
    <property type="entry name" value="Ig-like_fold"/>
</dbReference>
<evidence type="ECO:0000256" key="1">
    <source>
        <dbReference type="ARBA" id="ARBA00022729"/>
    </source>
</evidence>
<dbReference type="InterPro" id="IPR008979">
    <property type="entry name" value="Galactose-bd-like_sf"/>
</dbReference>
<dbReference type="CDD" id="cd22842">
    <property type="entry name" value="Gal_Rha_Lectin_BGal"/>
    <property type="match status" value="1"/>
</dbReference>
<organism evidence="5 6">
    <name type="scientific">Gramella jeungdoensis</name>
    <dbReference type="NCBI Taxonomy" id="708091"/>
    <lineage>
        <taxon>Bacteria</taxon>
        <taxon>Pseudomonadati</taxon>
        <taxon>Bacteroidota</taxon>
        <taxon>Flavobacteriia</taxon>
        <taxon>Flavobacteriales</taxon>
        <taxon>Flavobacteriaceae</taxon>
        <taxon>Christiangramia</taxon>
    </lineage>
</organism>
<comment type="caution">
    <text evidence="5">The sequence shown here is derived from an EMBL/GenBank/DDBJ whole genome shotgun (WGS) entry which is preliminary data.</text>
</comment>
<evidence type="ECO:0000259" key="4">
    <source>
        <dbReference type="PROSITE" id="PS50228"/>
    </source>
</evidence>
<reference evidence="5" key="1">
    <citation type="submission" date="2022-06" db="EMBL/GenBank/DDBJ databases">
        <title>Gramella sediminis sp. nov., isolated from deep-sea sediment of the Indian Ocean.</title>
        <authorList>
            <person name="Yang L."/>
        </authorList>
    </citation>
    <scope>NUCLEOTIDE SEQUENCE</scope>
    <source>
        <strain evidence="5">HMD3159</strain>
    </source>
</reference>
<dbReference type="PANTHER" id="PTHR24273">
    <property type="entry name" value="FI04643P-RELATED"/>
    <property type="match status" value="1"/>
</dbReference>
<dbReference type="Gene3D" id="2.60.120.740">
    <property type="match status" value="1"/>
</dbReference>
<evidence type="ECO:0000256" key="3">
    <source>
        <dbReference type="SAM" id="SignalP"/>
    </source>
</evidence>
<dbReference type="Pfam" id="PF13385">
    <property type="entry name" value="Laminin_G_3"/>
    <property type="match status" value="1"/>
</dbReference>
<protein>
    <recommendedName>
        <fullName evidence="4">SUEL-type lectin domain-containing protein</fullName>
    </recommendedName>
</protein>
<evidence type="ECO:0000313" key="6">
    <source>
        <dbReference type="Proteomes" id="UP001155077"/>
    </source>
</evidence>
<keyword evidence="6" id="KW-1185">Reference proteome</keyword>
<dbReference type="InterPro" id="IPR006558">
    <property type="entry name" value="LamG-like"/>
</dbReference>
<feature type="chain" id="PRO_5046820467" description="SUEL-type lectin domain-containing protein" evidence="3">
    <location>
        <begin position="25"/>
        <end position="1705"/>
    </location>
</feature>
<keyword evidence="2" id="KW-1015">Disulfide bond</keyword>
<dbReference type="EMBL" id="JAMSCK010000002">
    <property type="protein sequence ID" value="MCM8568851.1"/>
    <property type="molecule type" value="Genomic_DNA"/>
</dbReference>
<feature type="signal peptide" evidence="3">
    <location>
        <begin position="1"/>
        <end position="24"/>
    </location>
</feature>
<dbReference type="SMART" id="SM00560">
    <property type="entry name" value="LamGL"/>
    <property type="match status" value="1"/>
</dbReference>
<dbReference type="InterPro" id="IPR013320">
    <property type="entry name" value="ConA-like_dom_sf"/>
</dbReference>
<sequence length="1705" mass="179791">MKQNYFLKFLTLLILGSLSSLSFGQSPIFSPGMNISPYGSIDSPVNEDYSKIIDGNIYTKFLDLNYSDGMGFTVYMGGDAYVATQIEITTANDFPNRDPRNFQILGSNNGSSFSTVATGNIPCVSSRYSKRTFSFSNTNAYTYYRINFTDQCGIDNSLQLAEVQLIGNKIQTNTPPKAICQNFTAQLGTDGTVTITPADVDGGSTDDKAGFTLAIDNNTFDCSNIGDNQVELTVTDSDGVTDKCIATVTVEDKEAPNAQVVGNIVVELDAGGSATITPAMINNGSSDNCTTVEDLTLSIDNTIFGCENIGDKGETINASALNFDGNDFVSIPDAPSLRLTGDMTIEAWFKADGFNADWVRIAGKGADGPRNYGLWYHPDGAFLFQQYGDGVEVGFHQTINTGEWYHIAGVKSGNVGKLYINGELVATNTGGTNPATSTDPLTIGYAGFHTYHIGQIDEVRLWSKARTDQEILNDHNRTLDPGTDGLLAYYNMEEAAGTDLIDLTGNGYDGSLQEFSQSTVWTQSTETLGPDNLVTLTVRDKSGNESTAKASVTVLDNTPPVVETKDITVALDETGNVSITSEMVTVNSSDNCTASSDLIMSLDKTVFSCENVGENNLTLRSEDSYGNISETSVIVTVEDTTAPTVLAQDVTVYLDENGQAVVTANQIDAGSTDNCGVDKVELGHLLYAEVPEFQNLTINLPAGKVVESVEFASYGLPTGSDGNYSIGDCHASDSKSIVEAYALGKNSFTIPADNSVFGDPCHNIVKRLYVAVRYFDSGKTFTCDNIGENPVVLKVTDKYGNTSTKTATVTVEDNEAPVLTPEADQDVVLDADCSITVPNLVDGSVANDNCTFTITQSPVAGTVISSEHNGTVDVIVTAADPAGNKDESTVVLTAKDNQAPVLTAEADQDVVIDADCSITIPDLVDGSVATDNCTATITQSPVAGTVISSEHNGTVDIVVTASDAAGNRDESTVVLTAIDDEAPVLTAEADQEVVLDTECSISVPNLVDGSVATDNCTVSITQSPAEGTVISSEHNGTVNVVVTATDAAGNTDESTVVLTAMDTEAPVLTAEADQEVVLDTECSISVPNLVDGSVATDNCSVSITQSPAAGTVIYSEHNGTVEVVVTATDAAGNTDETTVVLTAKDNESPVLTAEADQDVNLDEFCSITVPEVMGTATDNCTVTITQAPAAGTVVSSEHNGTVDVVVTATDAAGNTDESTVVLTAKDNEAPVLTAEADQDVDLDEFCAITVPNVMGTATDNCTVTITQSPSVGTVVSSEHNGTVDVVVTATDAAGNTDESTVVLTAKDNEAPELSAEADQDVNLDEFCSITVPNVMGAATDNCTVTITQSPSAGTVVSLEHNGTVDVVVTATDAAGNIAESTVVLTAKDKIAPAPVMENLAPIRAECIVEAADVAKPLAVDNCNESIEGVADLYFPVTRSGSTIITWKYDDGNGNVTHQQQEIIIEDTTAPVPDVVALEDIVVECGVSDIPAPTATDNCRGAITGTTSDALTYMDQGDYTITWTYDDENGNITTQQQNVIVRDVTAPEVSIRDITVYLDPETNVSITPEDIDNGSFDNCSEVRLSLDQTYFDEVGTYEVTLSVTDEAGNTGEATSMVTVEIDGVDAKAVHVVPTILKQSSMAKVVVPFRSKIMQVEVLETETNKYKVFEGNESFEMMINIAPFKGTLLVRVMDEDGTVHLKKLIAL</sequence>
<dbReference type="InterPro" id="IPR043159">
    <property type="entry name" value="Lectin_gal-bd_sf"/>
</dbReference>
<dbReference type="Gene3D" id="2.60.120.260">
    <property type="entry name" value="Galactose-binding domain-like"/>
    <property type="match status" value="1"/>
</dbReference>
<evidence type="ECO:0000313" key="5">
    <source>
        <dbReference type="EMBL" id="MCM8568851.1"/>
    </source>
</evidence>
<dbReference type="Pfam" id="PF02140">
    <property type="entry name" value="SUEL_Lectin"/>
    <property type="match status" value="1"/>
</dbReference>
<dbReference type="PANTHER" id="PTHR24273:SF32">
    <property type="entry name" value="HYALIN"/>
    <property type="match status" value="1"/>
</dbReference>
<dbReference type="SUPFAM" id="SSF49785">
    <property type="entry name" value="Galactose-binding domain-like"/>
    <property type="match status" value="1"/>
</dbReference>
<feature type="domain" description="SUEL-type lectin" evidence="4">
    <location>
        <begin position="690"/>
        <end position="771"/>
    </location>
</feature>
<dbReference type="Gene3D" id="2.60.40.10">
    <property type="entry name" value="Immunoglobulins"/>
    <property type="match status" value="2"/>
</dbReference>
<dbReference type="Proteomes" id="UP001155077">
    <property type="component" value="Unassembled WGS sequence"/>
</dbReference>